<evidence type="ECO:0000313" key="5">
    <source>
        <dbReference type="Proteomes" id="UP000887222"/>
    </source>
</evidence>
<dbReference type="NCBIfam" id="NF001933">
    <property type="entry name" value="PRK00711.1"/>
    <property type="match status" value="1"/>
</dbReference>
<dbReference type="Gene3D" id="3.30.9.10">
    <property type="entry name" value="D-Amino Acid Oxidase, subunit A, domain 2"/>
    <property type="match status" value="1"/>
</dbReference>
<accession>A0ABQ4Q2Y9</accession>
<evidence type="ECO:0000256" key="2">
    <source>
        <dbReference type="ARBA" id="ARBA00023002"/>
    </source>
</evidence>
<dbReference type="Gene3D" id="3.50.50.60">
    <property type="entry name" value="FAD/NAD(P)-binding domain"/>
    <property type="match status" value="2"/>
</dbReference>
<dbReference type="PANTHER" id="PTHR13847:SF280">
    <property type="entry name" value="D-AMINO ACID DEHYDROGENASE"/>
    <property type="match status" value="1"/>
</dbReference>
<dbReference type="Proteomes" id="UP000887222">
    <property type="component" value="Unassembled WGS sequence"/>
</dbReference>
<dbReference type="SUPFAM" id="SSF54373">
    <property type="entry name" value="FAD-linked reductases, C-terminal domain"/>
    <property type="match status" value="1"/>
</dbReference>
<dbReference type="EMBL" id="BPMK01000006">
    <property type="protein sequence ID" value="GIZ51525.1"/>
    <property type="molecule type" value="Genomic_DNA"/>
</dbReference>
<comment type="similarity">
    <text evidence="1">Belongs to the DadA oxidoreductase family.</text>
</comment>
<evidence type="ECO:0000313" key="4">
    <source>
        <dbReference type="EMBL" id="GIZ51525.1"/>
    </source>
</evidence>
<proteinExistence type="inferred from homology"/>
<dbReference type="SUPFAM" id="SSF51905">
    <property type="entry name" value="FAD/NAD(P)-binding domain"/>
    <property type="match status" value="1"/>
</dbReference>
<organism evidence="4 5">
    <name type="scientific">Noviherbaspirillum aridicola</name>
    <dbReference type="NCBI Taxonomy" id="2849687"/>
    <lineage>
        <taxon>Bacteria</taxon>
        <taxon>Pseudomonadati</taxon>
        <taxon>Pseudomonadota</taxon>
        <taxon>Betaproteobacteria</taxon>
        <taxon>Burkholderiales</taxon>
        <taxon>Oxalobacteraceae</taxon>
        <taxon>Noviherbaspirillum</taxon>
    </lineage>
</organism>
<dbReference type="InterPro" id="IPR036188">
    <property type="entry name" value="FAD/NAD-bd_sf"/>
</dbReference>
<protein>
    <submittedName>
        <fullName evidence="4">D-amino acid dehydrogenase</fullName>
    </submittedName>
</protein>
<feature type="domain" description="FAD dependent oxidoreductase" evidence="3">
    <location>
        <begin position="5"/>
        <end position="396"/>
    </location>
</feature>
<name>A0ABQ4Q2Y9_9BURK</name>
<reference evidence="4 5" key="1">
    <citation type="journal article" date="2022" name="Int. J. Syst. Evol. Microbiol.">
        <title>Noviherbaspirillum aridicola sp. nov., isolated from an arid soil in Pakistan.</title>
        <authorList>
            <person name="Khan I.U."/>
            <person name="Saqib M."/>
            <person name="Amin A."/>
            <person name="Hussain F."/>
            <person name="Li L."/>
            <person name="Liu Y.H."/>
            <person name="Fang B.Z."/>
            <person name="Ahmed I."/>
            <person name="Li W.J."/>
        </authorList>
    </citation>
    <scope>NUCLEOTIDE SEQUENCE [LARGE SCALE GENOMIC DNA]</scope>
    <source>
        <strain evidence="4 5">NCCP-691</strain>
    </source>
</reference>
<dbReference type="RefSeq" id="WP_220807697.1">
    <property type="nucleotide sequence ID" value="NZ_BPMK01000006.1"/>
</dbReference>
<comment type="caution">
    <text evidence="4">The sequence shown here is derived from an EMBL/GenBank/DDBJ whole genome shotgun (WGS) entry which is preliminary data.</text>
</comment>
<keyword evidence="2" id="KW-0560">Oxidoreductase</keyword>
<dbReference type="Pfam" id="PF01266">
    <property type="entry name" value="DAO"/>
    <property type="match status" value="1"/>
</dbReference>
<dbReference type="InterPro" id="IPR006076">
    <property type="entry name" value="FAD-dep_OxRdtase"/>
</dbReference>
<evidence type="ECO:0000259" key="3">
    <source>
        <dbReference type="Pfam" id="PF01266"/>
    </source>
</evidence>
<sequence length="416" mass="45326">MTKQVAVIGGGISGVCTAFFLADAGHDVVLIERHQNVAQESSFASSGLVAPAYASPSAAPGMPRRILSNLFQPETGVLLKPGLNRPLWRWARRWVAECELDRYRINRSRLQRLGLYSQDLVRRLREYYQFDYEQTQGVLQLFRTDKDMKLAEAGISLLAENGIPHQVLDADAARAIEPALASDTPLAGALHFPQDEAGNCPLFARRMKHAAADIGVRFRFGTQVQRIEQESRGLALTLDGERVPVDAVVVAAGADSDRLLQPLGIRLPLYPARQYAATALIRDFEYAPRSAVSDEAYGIEIARLGSRVRISGVTELTGPSPALKERALRTLLRAAGDWFPNAAGYSQATFWSGTRLMLPDSVPLIGPTPVRDVYLNIAHGELGWSMAAGAGKLVADIVSGQATDIDMDGLTMSRYG</sequence>
<gene>
    <name evidence="4" type="primary">dadA_2</name>
    <name evidence="4" type="ORF">NCCP691_15390</name>
</gene>
<dbReference type="PANTHER" id="PTHR13847">
    <property type="entry name" value="SARCOSINE DEHYDROGENASE-RELATED"/>
    <property type="match status" value="1"/>
</dbReference>
<keyword evidence="5" id="KW-1185">Reference proteome</keyword>
<evidence type="ECO:0000256" key="1">
    <source>
        <dbReference type="ARBA" id="ARBA00009410"/>
    </source>
</evidence>